<reference evidence="3 4" key="1">
    <citation type="journal article" date="2015" name="Stand. Genomic Sci.">
        <title>Genomic Encyclopedia of Bacterial and Archaeal Type Strains, Phase III: the genomes of soil and plant-associated and newly described type strains.</title>
        <authorList>
            <person name="Whitman W.B."/>
            <person name="Woyke T."/>
            <person name="Klenk H.P."/>
            <person name="Zhou Y."/>
            <person name="Lilburn T.G."/>
            <person name="Beck B.J."/>
            <person name="De Vos P."/>
            <person name="Vandamme P."/>
            <person name="Eisen J.A."/>
            <person name="Garrity G."/>
            <person name="Hugenholtz P."/>
            <person name="Kyrpides N.C."/>
        </authorList>
    </citation>
    <scope>NUCLEOTIDE SEQUENCE [LARGE SCALE GENOMIC DNA]</scope>
    <source>
        <strain evidence="3 4">CGMCC 1.10822</strain>
    </source>
</reference>
<comment type="caution">
    <text evidence="3">The sequence shown here is derived from an EMBL/GenBank/DDBJ whole genome shotgun (WGS) entry which is preliminary data.</text>
</comment>
<dbReference type="EMBL" id="VLLB01000001">
    <property type="protein sequence ID" value="TWI70028.1"/>
    <property type="molecule type" value="Genomic_DNA"/>
</dbReference>
<dbReference type="AlphaFoldDB" id="A0A562RLU9"/>
<dbReference type="RefSeq" id="WP_145647730.1">
    <property type="nucleotide sequence ID" value="NZ_VLLB01000001.1"/>
</dbReference>
<evidence type="ECO:0000313" key="3">
    <source>
        <dbReference type="EMBL" id="TWI70028.1"/>
    </source>
</evidence>
<protein>
    <submittedName>
        <fullName evidence="3">Uncharacterized protein DUF4440</fullName>
    </submittedName>
</protein>
<sequence length="258" mass="28366">MSIVRKSFACIALSAPLFALAQNPGLLAEVKTADAAYWQAYNDCDYATLDRLTAENVEFYHDLGGLTSGRAALTDSVRKNICGRPDMAIRRTAQDKDVQTYLLNRGPDVYAAVVTGRHEFTQGPKGVPLPPNGEAQFTMLWLRNADKTWTLSRVLSYGHKAIQRANDSKAVSLNEADLERFAGSYAATIQKVLVFRREGGNLSVEIGGRPVTLYPKGATTFFMKERNIEVEFRGAADGKATGLVVRQDGKQVDEGKRM</sequence>
<feature type="domain" description="DUF4440" evidence="2">
    <location>
        <begin position="31"/>
        <end position="150"/>
    </location>
</feature>
<proteinExistence type="predicted"/>
<dbReference type="InterPro" id="IPR032710">
    <property type="entry name" value="NTF2-like_dom_sf"/>
</dbReference>
<dbReference type="SUPFAM" id="SSF54427">
    <property type="entry name" value="NTF2-like"/>
    <property type="match status" value="1"/>
</dbReference>
<dbReference type="Proteomes" id="UP000318431">
    <property type="component" value="Unassembled WGS sequence"/>
</dbReference>
<evidence type="ECO:0000256" key="1">
    <source>
        <dbReference type="SAM" id="SignalP"/>
    </source>
</evidence>
<gene>
    <name evidence="3" type="ORF">IP91_01106</name>
</gene>
<dbReference type="Gene3D" id="3.10.450.50">
    <property type="match status" value="1"/>
</dbReference>
<evidence type="ECO:0000313" key="4">
    <source>
        <dbReference type="Proteomes" id="UP000318431"/>
    </source>
</evidence>
<dbReference type="InterPro" id="IPR027843">
    <property type="entry name" value="DUF4440"/>
</dbReference>
<feature type="chain" id="PRO_5021925742" evidence="1">
    <location>
        <begin position="22"/>
        <end position="258"/>
    </location>
</feature>
<organism evidence="3 4">
    <name type="scientific">Pseudoduganella lurida</name>
    <dbReference type="NCBI Taxonomy" id="1036180"/>
    <lineage>
        <taxon>Bacteria</taxon>
        <taxon>Pseudomonadati</taxon>
        <taxon>Pseudomonadota</taxon>
        <taxon>Betaproteobacteria</taxon>
        <taxon>Burkholderiales</taxon>
        <taxon>Oxalobacteraceae</taxon>
        <taxon>Telluria group</taxon>
        <taxon>Pseudoduganella</taxon>
    </lineage>
</organism>
<evidence type="ECO:0000259" key="2">
    <source>
        <dbReference type="Pfam" id="PF14534"/>
    </source>
</evidence>
<name>A0A562RLU9_9BURK</name>
<feature type="signal peptide" evidence="1">
    <location>
        <begin position="1"/>
        <end position="21"/>
    </location>
</feature>
<dbReference type="OrthoDB" id="119951at2"/>
<keyword evidence="1" id="KW-0732">Signal</keyword>
<dbReference type="Pfam" id="PF14534">
    <property type="entry name" value="DUF4440"/>
    <property type="match status" value="1"/>
</dbReference>
<accession>A0A562RLU9</accession>
<keyword evidence="4" id="KW-1185">Reference proteome</keyword>